<name>A0A0C3KKZ7_9AGAM</name>
<evidence type="ECO:0000256" key="2">
    <source>
        <dbReference type="ARBA" id="ARBA00012502"/>
    </source>
</evidence>
<dbReference type="OrthoDB" id="77405at2759"/>
<evidence type="ECO:0000256" key="3">
    <source>
        <dbReference type="ARBA" id="ARBA00023002"/>
    </source>
</evidence>
<keyword evidence="7" id="KW-1185">Reference proteome</keyword>
<gene>
    <name evidence="6" type="ORF">M407DRAFT_28373</name>
</gene>
<keyword evidence="3" id="KW-0560">Oxidoreductase</keyword>
<sequence>MTTVEDATFVNDCFWGTLELFDKYLSPTRGVKTTVRYTGGDEKPKNPTYGQVCSGTTGFVEACKVEYDPALVGYAELNYSIEVTTQPPSTDEPTTPEAVPIYTHSPEQTRIAHKVTEEVQEKHFSPKGLKIVTAIDDAGTWYDAEGYHQKKYLELNPDHESTHNILD</sequence>
<dbReference type="Pfam" id="PF01625">
    <property type="entry name" value="PMSR"/>
    <property type="match status" value="1"/>
</dbReference>
<accession>A0A0C3KKZ7</accession>
<dbReference type="Gene3D" id="3.30.1060.10">
    <property type="entry name" value="Peptide methionine sulphoxide reductase MsrA"/>
    <property type="match status" value="1"/>
</dbReference>
<dbReference type="STRING" id="1051891.A0A0C3KKZ7"/>
<comment type="similarity">
    <text evidence="1">Belongs to the MsrA Met sulfoxide reductase family.</text>
</comment>
<evidence type="ECO:0000256" key="4">
    <source>
        <dbReference type="ARBA" id="ARBA00030643"/>
    </source>
</evidence>
<dbReference type="Proteomes" id="UP000054248">
    <property type="component" value="Unassembled WGS sequence"/>
</dbReference>
<dbReference type="InterPro" id="IPR036509">
    <property type="entry name" value="Met_Sox_Rdtase_MsrA_sf"/>
</dbReference>
<feature type="domain" description="Peptide methionine sulphoxide reductase MsrA" evidence="5">
    <location>
        <begin position="7"/>
        <end position="159"/>
    </location>
</feature>
<evidence type="ECO:0000256" key="1">
    <source>
        <dbReference type="ARBA" id="ARBA00005591"/>
    </source>
</evidence>
<dbReference type="EMBL" id="KN823119">
    <property type="protein sequence ID" value="KIO22098.1"/>
    <property type="molecule type" value="Genomic_DNA"/>
</dbReference>
<dbReference type="SUPFAM" id="SSF55068">
    <property type="entry name" value="Peptide methionine sulfoxide reductase"/>
    <property type="match status" value="1"/>
</dbReference>
<dbReference type="EC" id="1.8.4.11" evidence="2"/>
<dbReference type="GO" id="GO:0008113">
    <property type="term" value="F:peptide-methionine (S)-S-oxide reductase activity"/>
    <property type="evidence" value="ECO:0007669"/>
    <property type="project" value="UniProtKB-EC"/>
</dbReference>
<dbReference type="InterPro" id="IPR002569">
    <property type="entry name" value="Met_Sox_Rdtase_MsrA_dom"/>
</dbReference>
<organism evidence="6 7">
    <name type="scientific">Tulasnella calospora MUT 4182</name>
    <dbReference type="NCBI Taxonomy" id="1051891"/>
    <lineage>
        <taxon>Eukaryota</taxon>
        <taxon>Fungi</taxon>
        <taxon>Dikarya</taxon>
        <taxon>Basidiomycota</taxon>
        <taxon>Agaricomycotina</taxon>
        <taxon>Agaricomycetes</taxon>
        <taxon>Cantharellales</taxon>
        <taxon>Tulasnellaceae</taxon>
        <taxon>Tulasnella</taxon>
    </lineage>
</organism>
<evidence type="ECO:0000259" key="5">
    <source>
        <dbReference type="Pfam" id="PF01625"/>
    </source>
</evidence>
<dbReference type="HOGENOM" id="CLU_031040_10_2_1"/>
<dbReference type="PANTHER" id="PTHR43774">
    <property type="entry name" value="PEPTIDE METHIONINE SULFOXIDE REDUCTASE"/>
    <property type="match status" value="1"/>
</dbReference>
<dbReference type="AlphaFoldDB" id="A0A0C3KKZ7"/>
<evidence type="ECO:0000313" key="7">
    <source>
        <dbReference type="Proteomes" id="UP000054248"/>
    </source>
</evidence>
<evidence type="ECO:0000313" key="6">
    <source>
        <dbReference type="EMBL" id="KIO22098.1"/>
    </source>
</evidence>
<reference evidence="7" key="2">
    <citation type="submission" date="2015-01" db="EMBL/GenBank/DDBJ databases">
        <title>Evolutionary Origins and Diversification of the Mycorrhizal Mutualists.</title>
        <authorList>
            <consortium name="DOE Joint Genome Institute"/>
            <consortium name="Mycorrhizal Genomics Consortium"/>
            <person name="Kohler A."/>
            <person name="Kuo A."/>
            <person name="Nagy L.G."/>
            <person name="Floudas D."/>
            <person name="Copeland A."/>
            <person name="Barry K.W."/>
            <person name="Cichocki N."/>
            <person name="Veneault-Fourrey C."/>
            <person name="LaButti K."/>
            <person name="Lindquist E.A."/>
            <person name="Lipzen A."/>
            <person name="Lundell T."/>
            <person name="Morin E."/>
            <person name="Murat C."/>
            <person name="Riley R."/>
            <person name="Ohm R."/>
            <person name="Sun H."/>
            <person name="Tunlid A."/>
            <person name="Henrissat B."/>
            <person name="Grigoriev I.V."/>
            <person name="Hibbett D.S."/>
            <person name="Martin F."/>
        </authorList>
    </citation>
    <scope>NUCLEOTIDE SEQUENCE [LARGE SCALE GENOMIC DNA]</scope>
    <source>
        <strain evidence="7">MUT 4182</strain>
    </source>
</reference>
<protein>
    <recommendedName>
        <fullName evidence="2">peptide-methionine (S)-S-oxide reductase</fullName>
        <ecNumber evidence="2">1.8.4.11</ecNumber>
    </recommendedName>
    <alternativeName>
        <fullName evidence="4">Peptide-methionine (S)-S-oxide reductase</fullName>
    </alternativeName>
</protein>
<reference evidence="6 7" key="1">
    <citation type="submission" date="2014-04" db="EMBL/GenBank/DDBJ databases">
        <authorList>
            <consortium name="DOE Joint Genome Institute"/>
            <person name="Kuo A."/>
            <person name="Girlanda M."/>
            <person name="Perotto S."/>
            <person name="Kohler A."/>
            <person name="Nagy L.G."/>
            <person name="Floudas D."/>
            <person name="Copeland A."/>
            <person name="Barry K.W."/>
            <person name="Cichocki N."/>
            <person name="Veneault-Fourrey C."/>
            <person name="LaButti K."/>
            <person name="Lindquist E.A."/>
            <person name="Lipzen A."/>
            <person name="Lundell T."/>
            <person name="Morin E."/>
            <person name="Murat C."/>
            <person name="Sun H."/>
            <person name="Tunlid A."/>
            <person name="Henrissat B."/>
            <person name="Grigoriev I.V."/>
            <person name="Hibbett D.S."/>
            <person name="Martin F."/>
            <person name="Nordberg H.P."/>
            <person name="Cantor M.N."/>
            <person name="Hua S.X."/>
        </authorList>
    </citation>
    <scope>NUCLEOTIDE SEQUENCE [LARGE SCALE GENOMIC DNA]</scope>
    <source>
        <strain evidence="6 7">MUT 4182</strain>
    </source>
</reference>
<dbReference type="PANTHER" id="PTHR43774:SF1">
    <property type="entry name" value="PEPTIDE METHIONINE SULFOXIDE REDUCTASE MSRA 2"/>
    <property type="match status" value="1"/>
</dbReference>
<proteinExistence type="inferred from homology"/>